<reference evidence="1 2" key="1">
    <citation type="submission" date="2015-01" db="EMBL/GenBank/DDBJ databases">
        <title>Evolution of Trichinella species and genotypes.</title>
        <authorList>
            <person name="Korhonen P.K."/>
            <person name="Edoardo P."/>
            <person name="Giuseppe L.R."/>
            <person name="Gasser R.B."/>
        </authorList>
    </citation>
    <scope>NUCLEOTIDE SEQUENCE [LARGE SCALE GENOMIC DNA]</scope>
    <source>
        <strain evidence="1">ISS1980</strain>
    </source>
</reference>
<accession>A0A0V1MEC6</accession>
<sequence length="124" mass="14568">MEVNQNQPKSIEAVQRCGALFLHNTTVVVDSLQFGEYWTLADTTLLNRENRIIRIERNAPAQCARNFHFVLRCFCGWSIVQFASANRDPWLVDRTMNCPPNGQRHRIVRQVKKTTFVYNRIFIR</sequence>
<dbReference type="Proteomes" id="UP000054843">
    <property type="component" value="Unassembled WGS sequence"/>
</dbReference>
<evidence type="ECO:0000313" key="1">
    <source>
        <dbReference type="EMBL" id="KRZ69742.1"/>
    </source>
</evidence>
<keyword evidence="2" id="KW-1185">Reference proteome</keyword>
<dbReference type="AlphaFoldDB" id="A0A0V1MEC6"/>
<comment type="caution">
    <text evidence="1">The sequence shown here is derived from an EMBL/GenBank/DDBJ whole genome shotgun (WGS) entry which is preliminary data.</text>
</comment>
<evidence type="ECO:0000313" key="2">
    <source>
        <dbReference type="Proteomes" id="UP000054843"/>
    </source>
</evidence>
<dbReference type="EMBL" id="JYDO01000129">
    <property type="protein sequence ID" value="KRZ69742.1"/>
    <property type="molecule type" value="Genomic_DNA"/>
</dbReference>
<protein>
    <submittedName>
        <fullName evidence="1">Uncharacterized protein</fullName>
    </submittedName>
</protein>
<name>A0A0V1MEC6_9BILA</name>
<proteinExistence type="predicted"/>
<gene>
    <name evidence="1" type="ORF">T10_2259</name>
</gene>
<organism evidence="1 2">
    <name type="scientific">Trichinella papuae</name>
    <dbReference type="NCBI Taxonomy" id="268474"/>
    <lineage>
        <taxon>Eukaryota</taxon>
        <taxon>Metazoa</taxon>
        <taxon>Ecdysozoa</taxon>
        <taxon>Nematoda</taxon>
        <taxon>Enoplea</taxon>
        <taxon>Dorylaimia</taxon>
        <taxon>Trichinellida</taxon>
        <taxon>Trichinellidae</taxon>
        <taxon>Trichinella</taxon>
    </lineage>
</organism>